<evidence type="ECO:0000256" key="2">
    <source>
        <dbReference type="ARBA" id="ARBA00006727"/>
    </source>
</evidence>
<feature type="transmembrane region" description="Helical" evidence="5">
    <location>
        <begin position="97"/>
        <end position="116"/>
    </location>
</feature>
<comment type="caution">
    <text evidence="7">The sequence shown here is derived from an EMBL/GenBank/DDBJ whole genome shotgun (WGS) entry which is preliminary data.</text>
</comment>
<dbReference type="Gene3D" id="1.20.1250.20">
    <property type="entry name" value="MFS general substrate transporter like domains"/>
    <property type="match status" value="1"/>
</dbReference>
<keyword evidence="3" id="KW-0325">Glycoprotein</keyword>
<feature type="transmembrane region" description="Helical" evidence="5">
    <location>
        <begin position="182"/>
        <end position="203"/>
    </location>
</feature>
<keyword evidence="8" id="KW-1185">Reference proteome</keyword>
<feature type="transmembrane region" description="Helical" evidence="5">
    <location>
        <begin position="386"/>
        <end position="406"/>
    </location>
</feature>
<feature type="transmembrane region" description="Helical" evidence="5">
    <location>
        <begin position="293"/>
        <end position="311"/>
    </location>
</feature>
<dbReference type="InterPro" id="IPR050327">
    <property type="entry name" value="Proton-linked_MCT"/>
</dbReference>
<evidence type="ECO:0000313" key="8">
    <source>
        <dbReference type="Proteomes" id="UP000738349"/>
    </source>
</evidence>
<feature type="region of interest" description="Disordered" evidence="4">
    <location>
        <begin position="1"/>
        <end position="24"/>
    </location>
</feature>
<dbReference type="AlphaFoldDB" id="A0A9P9DLV0"/>
<organism evidence="7 8">
    <name type="scientific">Dactylonectria macrodidyma</name>
    <dbReference type="NCBI Taxonomy" id="307937"/>
    <lineage>
        <taxon>Eukaryota</taxon>
        <taxon>Fungi</taxon>
        <taxon>Dikarya</taxon>
        <taxon>Ascomycota</taxon>
        <taxon>Pezizomycotina</taxon>
        <taxon>Sordariomycetes</taxon>
        <taxon>Hypocreomycetidae</taxon>
        <taxon>Hypocreales</taxon>
        <taxon>Nectriaceae</taxon>
        <taxon>Dactylonectria</taxon>
    </lineage>
</organism>
<feature type="transmembrane region" description="Helical" evidence="5">
    <location>
        <begin position="123"/>
        <end position="142"/>
    </location>
</feature>
<keyword evidence="5" id="KW-0472">Membrane</keyword>
<evidence type="ECO:0000313" key="7">
    <source>
        <dbReference type="EMBL" id="KAH7121508.1"/>
    </source>
</evidence>
<comment type="subcellular location">
    <subcellularLocation>
        <location evidence="1">Membrane</location>
        <topology evidence="1">Multi-pass membrane protein</topology>
    </subcellularLocation>
</comment>
<dbReference type="PROSITE" id="PS50850">
    <property type="entry name" value="MFS"/>
    <property type="match status" value="1"/>
</dbReference>
<dbReference type="GO" id="GO:0016020">
    <property type="term" value="C:membrane"/>
    <property type="evidence" value="ECO:0007669"/>
    <property type="project" value="UniProtKB-SubCell"/>
</dbReference>
<sequence length="445" mass="48061">MQQSGSDSIQSLQREKREECPQQHCPKTALSVEVDRDASKAVETQDGSRTIRQSYKLAWLQVLGSFCLYFNTYGIISSFGIYQVYYKTELGYRPTQASLIGSLQSFLIFLTTGAAGPLYDAGYYRHILVIGSGALVLGTFLQSISTRYWHFILTQSICVGLGGGLISFLGPTILATYFSRHLALASGIGASGGGVAGIVFPFIFRELQPKLGFGWTVRIMGFISLVTLAVPVFAMKVHMFPARIRHMVDSTALRDIPFIIFLFGNFLLLLGVFIPYFYVQVFAVDTSLAGRDLSFYVLAAMNLASVFGRILPNFFSAAIGPFNMLLCMALVATTAAFAYIASTSLAGLIVTNAFYGFASGGFFALQPVVVIGLCPDPRLIGTRVGMAFCFLAFAVLASNPVAGAILDSGGYTGVWIWTGIALGLGGLVMAAARGLKYGWAFAHRV</sequence>
<dbReference type="InterPro" id="IPR036259">
    <property type="entry name" value="MFS_trans_sf"/>
</dbReference>
<evidence type="ECO:0000256" key="5">
    <source>
        <dbReference type="SAM" id="Phobius"/>
    </source>
</evidence>
<dbReference type="InterPro" id="IPR020846">
    <property type="entry name" value="MFS_dom"/>
</dbReference>
<keyword evidence="5" id="KW-1133">Transmembrane helix</keyword>
<dbReference type="Proteomes" id="UP000738349">
    <property type="component" value="Unassembled WGS sequence"/>
</dbReference>
<evidence type="ECO:0000256" key="3">
    <source>
        <dbReference type="ARBA" id="ARBA00023180"/>
    </source>
</evidence>
<keyword evidence="5" id="KW-0812">Transmembrane</keyword>
<protein>
    <submittedName>
        <fullName evidence="7">Monocarboxylate permease</fullName>
    </submittedName>
</protein>
<dbReference type="PANTHER" id="PTHR11360:SF234">
    <property type="entry name" value="MFS-TYPE TRANSPORTER DBAD-RELATED"/>
    <property type="match status" value="1"/>
</dbReference>
<feature type="transmembrane region" description="Helical" evidence="5">
    <location>
        <begin position="353"/>
        <end position="374"/>
    </location>
</feature>
<reference evidence="7" key="1">
    <citation type="journal article" date="2021" name="Nat. Commun.">
        <title>Genetic determinants of endophytism in the Arabidopsis root mycobiome.</title>
        <authorList>
            <person name="Mesny F."/>
            <person name="Miyauchi S."/>
            <person name="Thiergart T."/>
            <person name="Pickel B."/>
            <person name="Atanasova L."/>
            <person name="Karlsson M."/>
            <person name="Huettel B."/>
            <person name="Barry K.W."/>
            <person name="Haridas S."/>
            <person name="Chen C."/>
            <person name="Bauer D."/>
            <person name="Andreopoulos W."/>
            <person name="Pangilinan J."/>
            <person name="LaButti K."/>
            <person name="Riley R."/>
            <person name="Lipzen A."/>
            <person name="Clum A."/>
            <person name="Drula E."/>
            <person name="Henrissat B."/>
            <person name="Kohler A."/>
            <person name="Grigoriev I.V."/>
            <person name="Martin F.M."/>
            <person name="Hacquard S."/>
        </authorList>
    </citation>
    <scope>NUCLEOTIDE SEQUENCE</scope>
    <source>
        <strain evidence="7">MPI-CAGE-AT-0147</strain>
    </source>
</reference>
<dbReference type="Pfam" id="PF07690">
    <property type="entry name" value="MFS_1"/>
    <property type="match status" value="1"/>
</dbReference>
<dbReference type="OrthoDB" id="6509908at2759"/>
<feature type="transmembrane region" description="Helical" evidence="5">
    <location>
        <begin position="256"/>
        <end position="278"/>
    </location>
</feature>
<feature type="transmembrane region" description="Helical" evidence="5">
    <location>
        <begin position="57"/>
        <end position="85"/>
    </location>
</feature>
<feature type="transmembrane region" description="Helical" evidence="5">
    <location>
        <begin position="323"/>
        <end position="341"/>
    </location>
</feature>
<evidence type="ECO:0000256" key="1">
    <source>
        <dbReference type="ARBA" id="ARBA00004141"/>
    </source>
</evidence>
<feature type="transmembrane region" description="Helical" evidence="5">
    <location>
        <begin position="215"/>
        <end position="235"/>
    </location>
</feature>
<dbReference type="SUPFAM" id="SSF103473">
    <property type="entry name" value="MFS general substrate transporter"/>
    <property type="match status" value="1"/>
</dbReference>
<feature type="compositionally biased region" description="Polar residues" evidence="4">
    <location>
        <begin position="1"/>
        <end position="12"/>
    </location>
</feature>
<accession>A0A9P9DLV0</accession>
<feature type="domain" description="Major facilitator superfamily (MFS) profile" evidence="6">
    <location>
        <begin position="257"/>
        <end position="445"/>
    </location>
</feature>
<dbReference type="InterPro" id="IPR011701">
    <property type="entry name" value="MFS"/>
</dbReference>
<evidence type="ECO:0000259" key="6">
    <source>
        <dbReference type="PROSITE" id="PS50850"/>
    </source>
</evidence>
<evidence type="ECO:0000256" key="4">
    <source>
        <dbReference type="SAM" id="MobiDB-lite"/>
    </source>
</evidence>
<comment type="similarity">
    <text evidence="2">Belongs to the major facilitator superfamily. Monocarboxylate porter (TC 2.A.1.13) family.</text>
</comment>
<dbReference type="GO" id="GO:0022857">
    <property type="term" value="F:transmembrane transporter activity"/>
    <property type="evidence" value="ECO:0007669"/>
    <property type="project" value="InterPro"/>
</dbReference>
<dbReference type="EMBL" id="JAGMUV010000024">
    <property type="protein sequence ID" value="KAH7121508.1"/>
    <property type="molecule type" value="Genomic_DNA"/>
</dbReference>
<dbReference type="PANTHER" id="PTHR11360">
    <property type="entry name" value="MONOCARBOXYLATE TRANSPORTER"/>
    <property type="match status" value="1"/>
</dbReference>
<proteinExistence type="inferred from homology"/>
<gene>
    <name evidence="7" type="ORF">EDB81DRAFT_913689</name>
</gene>
<feature type="transmembrane region" description="Helical" evidence="5">
    <location>
        <begin position="412"/>
        <end position="432"/>
    </location>
</feature>
<name>A0A9P9DLV0_9HYPO</name>
<feature type="transmembrane region" description="Helical" evidence="5">
    <location>
        <begin position="148"/>
        <end position="170"/>
    </location>
</feature>